<dbReference type="OrthoDB" id="2151417at2759"/>
<evidence type="ECO:0000313" key="3">
    <source>
        <dbReference type="EMBL" id="OJT15104.1"/>
    </source>
</evidence>
<gene>
    <name evidence="3" type="ORF">TRAPUB_8361</name>
</gene>
<protein>
    <recommendedName>
        <fullName evidence="5">Small secreted protein</fullName>
    </recommendedName>
</protein>
<dbReference type="AlphaFoldDB" id="A0A1M2W5G0"/>
<evidence type="ECO:0000256" key="2">
    <source>
        <dbReference type="SAM" id="SignalP"/>
    </source>
</evidence>
<comment type="caution">
    <text evidence="3">The sequence shown here is derived from an EMBL/GenBank/DDBJ whole genome shotgun (WGS) entry which is preliminary data.</text>
</comment>
<sequence length="371" mass="36865">MVRLASVFTLAVAGLVAAAPIRLSKRAAFALQDYAAFQISDGTAGNAQAQANAVFVDPFDGVDLATVDAATLKAVQTMREAAEDAETEQFNPAIAAASGDAATALQNGKIKNKVLKLTGEVQGINIQIAQAKAAGKDTSKLTASLAAEQKKLATNIGLDTKAAGQPSQGVTGGAAAASTNEDAASTDDSSSAAASATKSAKSAAASATKSAAAASSTAAATASGSGVAFAVQDYAAFQISDGTAGTAEAEANAVFVDPFKGIDLSTLDDSVATNIETMRQAAESAETDDFNPAIAAASGDAATALQNGKIKNKVLKLTAEVQGLNIKLAKAQTAGSDTSSIESKIAAEQKKLTTNIATDTKNAGQASQGVA</sequence>
<dbReference type="EMBL" id="MNAD01000199">
    <property type="protein sequence ID" value="OJT15104.1"/>
    <property type="molecule type" value="Genomic_DNA"/>
</dbReference>
<feature type="region of interest" description="Disordered" evidence="1">
    <location>
        <begin position="161"/>
        <end position="190"/>
    </location>
</feature>
<dbReference type="Proteomes" id="UP000184267">
    <property type="component" value="Unassembled WGS sequence"/>
</dbReference>
<dbReference type="PANTHER" id="PTHR38849:SF1">
    <property type="entry name" value="SMALL SECRETED PROTEIN"/>
    <property type="match status" value="1"/>
</dbReference>
<organism evidence="3 4">
    <name type="scientific">Trametes pubescens</name>
    <name type="common">White-rot fungus</name>
    <dbReference type="NCBI Taxonomy" id="154538"/>
    <lineage>
        <taxon>Eukaryota</taxon>
        <taxon>Fungi</taxon>
        <taxon>Dikarya</taxon>
        <taxon>Basidiomycota</taxon>
        <taxon>Agaricomycotina</taxon>
        <taxon>Agaricomycetes</taxon>
        <taxon>Polyporales</taxon>
        <taxon>Polyporaceae</taxon>
        <taxon>Trametes</taxon>
    </lineage>
</organism>
<dbReference type="PANTHER" id="PTHR38849">
    <property type="entry name" value="SMALL SECRETED PROTEIN"/>
    <property type="match status" value="1"/>
</dbReference>
<name>A0A1M2W5G0_TRAPU</name>
<dbReference type="OMA" id="FPVQDYA"/>
<feature type="signal peptide" evidence="2">
    <location>
        <begin position="1"/>
        <end position="18"/>
    </location>
</feature>
<keyword evidence="4" id="KW-1185">Reference proteome</keyword>
<reference evidence="3 4" key="1">
    <citation type="submission" date="2016-10" db="EMBL/GenBank/DDBJ databases">
        <title>Genome sequence of the basidiomycete white-rot fungus Trametes pubescens.</title>
        <authorList>
            <person name="Makela M.R."/>
            <person name="Granchi Z."/>
            <person name="Peng M."/>
            <person name="De Vries R.P."/>
            <person name="Grigoriev I."/>
            <person name="Riley R."/>
            <person name="Hilden K."/>
        </authorList>
    </citation>
    <scope>NUCLEOTIDE SEQUENCE [LARGE SCALE GENOMIC DNA]</scope>
    <source>
        <strain evidence="3 4">FBCC735</strain>
    </source>
</reference>
<keyword evidence="2" id="KW-0732">Signal</keyword>
<accession>A0A1M2W5G0</accession>
<evidence type="ECO:0000313" key="4">
    <source>
        <dbReference type="Proteomes" id="UP000184267"/>
    </source>
</evidence>
<feature type="chain" id="PRO_5013381553" description="Small secreted protein" evidence="2">
    <location>
        <begin position="19"/>
        <end position="371"/>
    </location>
</feature>
<evidence type="ECO:0008006" key="5">
    <source>
        <dbReference type="Google" id="ProtNLM"/>
    </source>
</evidence>
<feature type="region of interest" description="Disordered" evidence="1">
    <location>
        <begin position="352"/>
        <end position="371"/>
    </location>
</feature>
<evidence type="ECO:0000256" key="1">
    <source>
        <dbReference type="SAM" id="MobiDB-lite"/>
    </source>
</evidence>
<proteinExistence type="predicted"/>
<feature type="compositionally biased region" description="Low complexity" evidence="1">
    <location>
        <begin position="174"/>
        <end position="190"/>
    </location>
</feature>